<feature type="repeat" description="ANK" evidence="2">
    <location>
        <begin position="704"/>
        <end position="737"/>
    </location>
</feature>
<dbReference type="InterPro" id="IPR002110">
    <property type="entry name" value="Ankyrin_rpt"/>
</dbReference>
<evidence type="ECO:0000313" key="5">
    <source>
        <dbReference type="EMBL" id="CAF9935000.1"/>
    </source>
</evidence>
<evidence type="ECO:0008006" key="7">
    <source>
        <dbReference type="Google" id="ProtNLM"/>
    </source>
</evidence>
<dbReference type="Proteomes" id="UP000664521">
    <property type="component" value="Unassembled WGS sequence"/>
</dbReference>
<dbReference type="Gene3D" id="1.25.40.20">
    <property type="entry name" value="Ankyrin repeat-containing domain"/>
    <property type="match status" value="2"/>
</dbReference>
<reference evidence="5" key="1">
    <citation type="submission" date="2021-03" db="EMBL/GenBank/DDBJ databases">
        <authorList>
            <person name="Tagirdzhanova G."/>
        </authorList>
    </citation>
    <scope>NUCLEOTIDE SEQUENCE</scope>
</reference>
<dbReference type="AlphaFoldDB" id="A0A8H3IYV2"/>
<dbReference type="EMBL" id="CAJPDS010000079">
    <property type="protein sequence ID" value="CAF9935000.1"/>
    <property type="molecule type" value="Genomic_DNA"/>
</dbReference>
<dbReference type="OrthoDB" id="195446at2759"/>
<name>A0A8H3IYV2_9LECA</name>
<dbReference type="InterPro" id="IPR027417">
    <property type="entry name" value="P-loop_NTPase"/>
</dbReference>
<dbReference type="SUPFAM" id="SSF52540">
    <property type="entry name" value="P-loop containing nucleoside triphosphate hydrolases"/>
    <property type="match status" value="1"/>
</dbReference>
<evidence type="ECO:0000313" key="6">
    <source>
        <dbReference type="Proteomes" id="UP000664521"/>
    </source>
</evidence>
<organism evidence="5 6">
    <name type="scientific">Heterodermia speciosa</name>
    <dbReference type="NCBI Taxonomy" id="116794"/>
    <lineage>
        <taxon>Eukaryota</taxon>
        <taxon>Fungi</taxon>
        <taxon>Dikarya</taxon>
        <taxon>Ascomycota</taxon>
        <taxon>Pezizomycotina</taxon>
        <taxon>Lecanoromycetes</taxon>
        <taxon>OSLEUM clade</taxon>
        <taxon>Lecanoromycetidae</taxon>
        <taxon>Caliciales</taxon>
        <taxon>Physciaceae</taxon>
        <taxon>Heterodermia</taxon>
    </lineage>
</organism>
<sequence length="988" mass="112266">MAEVLGVASGIVGILSLTIQITQLIVQFGLDWKDAPKEAKALMSELQSLKTILSETQTNLILNPDFHDAFQNRSSVLLSELGPRAPPTTDTKLSIKSCESELNHLLEEVKKGESGRRMGWERFKAPFCAKSLHKSVDKLHRQCRSLNDMVSIDALSVGVDTLGEVKQARKEQQAWFGSQEDQKVLTWLSDLSFEEKHKDVFSKRYHSTGEWFLELDSFKAWRNGVSDVSSIMWCTGIPGAGKSVMTSVVIEHIQEMFTDEHVSISYIYCDYKDHKNQTANSLLGSLVKQIVSQHKQIPEEITNLRAECKGSPSLKDHTMLLSSLSKEFKRSFILVDALDEHFTNEDDEDGLEMTLLDELLQLQRKEDTLPSFSMFLTSRENLILRERLEGCVRAEIYATDGDIQSYLQSRIYDHTKFRFAGKVREDPELAESIVKSLSNKAQGMFLLPRLHLDRLSCQTSIRGLRAALNSLPTKLDDIYDEAIIRIQGQVPEHCELAKLALTWISHAHRPLEVFELQHALAVRPGDRDLDPEAVPDIALVVSVSAGLIMIDPESQAVRLVHFTVEEYFKKKTAFFPRADILIAETCMTYLSFHRFTDDALPSEVSSSLLDYAAKNWGSHLHGEAERVLQEQVLDFLSDDQNLKQTGSTIHNTMASSELYYWYEEYYWYEDFIPSRLHVIVYFDLVNILSMYLEKDYSSEIEDGSFYTSLHLAAAKGHMEAVKILIDQAGIDANHPDKYQKTPLTVAAMTGRETISRMLLDRDDVQPDYQDCADRTPLSRAAECGHESIVEILLSRTDVIADSKDRVGLTPLSYAAERGHENIVKMLLDRNDVVADSEDDENRTPLSYAAEEGYEEIVKILLSRDDVNANSLDWSHRTPLWYAARSGCNTIVQLLLGREDVRLDREDEDGKTPLSIAREMSHKDTVRLLEEEIARRYRIEQASYEEGKTPLSIAREMSHKDTVRLLGEEIARRYRIEQASYEEGNSEAI</sequence>
<evidence type="ECO:0000259" key="3">
    <source>
        <dbReference type="Pfam" id="PF22939"/>
    </source>
</evidence>
<evidence type="ECO:0000256" key="2">
    <source>
        <dbReference type="PROSITE-ProRule" id="PRU00023"/>
    </source>
</evidence>
<dbReference type="PROSITE" id="PS50088">
    <property type="entry name" value="ANK_REPEAT"/>
    <property type="match status" value="3"/>
</dbReference>
<protein>
    <recommendedName>
        <fullName evidence="7">NACHT domain-containing protein</fullName>
    </recommendedName>
</protein>
<dbReference type="InterPro" id="IPR036770">
    <property type="entry name" value="Ankyrin_rpt-contain_sf"/>
</dbReference>
<feature type="domain" description="Nephrocystin 3-like N-terminal" evidence="4">
    <location>
        <begin position="208"/>
        <end position="379"/>
    </location>
</feature>
<gene>
    <name evidence="5" type="ORF">HETSPECPRED_009425</name>
</gene>
<dbReference type="Pfam" id="PF22939">
    <property type="entry name" value="WHD_GPIID"/>
    <property type="match status" value="1"/>
</dbReference>
<keyword evidence="2" id="KW-0040">ANK repeat</keyword>
<proteinExistence type="predicted"/>
<evidence type="ECO:0000259" key="4">
    <source>
        <dbReference type="Pfam" id="PF24883"/>
    </source>
</evidence>
<dbReference type="PROSITE" id="PS50297">
    <property type="entry name" value="ANK_REP_REGION"/>
    <property type="match status" value="3"/>
</dbReference>
<keyword evidence="6" id="KW-1185">Reference proteome</keyword>
<comment type="caution">
    <text evidence="5">The sequence shown here is derived from an EMBL/GenBank/DDBJ whole genome shotgun (WGS) entry which is preliminary data.</text>
</comment>
<dbReference type="SMART" id="SM00248">
    <property type="entry name" value="ANK"/>
    <property type="match status" value="8"/>
</dbReference>
<feature type="repeat" description="ANK" evidence="2">
    <location>
        <begin position="806"/>
        <end position="838"/>
    </location>
</feature>
<feature type="repeat" description="ANK" evidence="2">
    <location>
        <begin position="840"/>
        <end position="863"/>
    </location>
</feature>
<dbReference type="Gene3D" id="3.40.50.300">
    <property type="entry name" value="P-loop containing nucleotide triphosphate hydrolases"/>
    <property type="match status" value="1"/>
</dbReference>
<dbReference type="PANTHER" id="PTHR10039">
    <property type="entry name" value="AMELOGENIN"/>
    <property type="match status" value="1"/>
</dbReference>
<dbReference type="Pfam" id="PF12796">
    <property type="entry name" value="Ank_2"/>
    <property type="match status" value="2"/>
</dbReference>
<dbReference type="InterPro" id="IPR056884">
    <property type="entry name" value="NPHP3-like_N"/>
</dbReference>
<dbReference type="Pfam" id="PF24883">
    <property type="entry name" value="NPHP3_N"/>
    <property type="match status" value="1"/>
</dbReference>
<dbReference type="SUPFAM" id="SSF48403">
    <property type="entry name" value="Ankyrin repeat"/>
    <property type="match status" value="1"/>
</dbReference>
<dbReference type="InterPro" id="IPR054471">
    <property type="entry name" value="GPIID_WHD"/>
</dbReference>
<keyword evidence="1" id="KW-0677">Repeat</keyword>
<dbReference type="PANTHER" id="PTHR10039:SF15">
    <property type="entry name" value="NACHT DOMAIN-CONTAINING PROTEIN"/>
    <property type="match status" value="1"/>
</dbReference>
<accession>A0A8H3IYV2</accession>
<feature type="domain" description="GPI inositol-deacylase winged helix" evidence="3">
    <location>
        <begin position="495"/>
        <end position="570"/>
    </location>
</feature>
<dbReference type="Pfam" id="PF00023">
    <property type="entry name" value="Ank"/>
    <property type="match status" value="2"/>
</dbReference>
<evidence type="ECO:0000256" key="1">
    <source>
        <dbReference type="ARBA" id="ARBA00022737"/>
    </source>
</evidence>